<dbReference type="EMBL" id="BGZK01000947">
    <property type="protein sequence ID" value="GBP66084.1"/>
    <property type="molecule type" value="Genomic_DNA"/>
</dbReference>
<reference evidence="2 3" key="1">
    <citation type="journal article" date="2019" name="Commun. Biol.">
        <title>The bagworm genome reveals a unique fibroin gene that provides high tensile strength.</title>
        <authorList>
            <person name="Kono N."/>
            <person name="Nakamura H."/>
            <person name="Ohtoshi R."/>
            <person name="Tomita M."/>
            <person name="Numata K."/>
            <person name="Arakawa K."/>
        </authorList>
    </citation>
    <scope>NUCLEOTIDE SEQUENCE [LARGE SCALE GENOMIC DNA]</scope>
</reference>
<name>A0A4C1XU38_EUMVA</name>
<comment type="caution">
    <text evidence="2">The sequence shown here is derived from an EMBL/GenBank/DDBJ whole genome shotgun (WGS) entry which is preliminary data.</text>
</comment>
<dbReference type="OrthoDB" id="10017160at2759"/>
<gene>
    <name evidence="2" type="ORF">EVAR_37546_1</name>
</gene>
<dbReference type="AlphaFoldDB" id="A0A4C1XU38"/>
<dbReference type="Proteomes" id="UP000299102">
    <property type="component" value="Unassembled WGS sequence"/>
</dbReference>
<evidence type="ECO:0000313" key="3">
    <source>
        <dbReference type="Proteomes" id="UP000299102"/>
    </source>
</evidence>
<proteinExistence type="predicted"/>
<keyword evidence="3" id="KW-1185">Reference proteome</keyword>
<evidence type="ECO:0000256" key="1">
    <source>
        <dbReference type="SAM" id="MobiDB-lite"/>
    </source>
</evidence>
<sequence length="111" mass="12769">MMQRFSGGDSNAVDDITTDNESWIYCYDPEIKRQSARWVFPFEELSTKVKRGLALCALPHSARQTNKYLETLGVQRRFKAGWGFNEENTHVKRDGGGRRADQNFVSELHAE</sequence>
<feature type="region of interest" description="Disordered" evidence="1">
    <location>
        <begin position="87"/>
        <end position="111"/>
    </location>
</feature>
<accession>A0A4C1XU38</accession>
<evidence type="ECO:0000313" key="2">
    <source>
        <dbReference type="EMBL" id="GBP66084.1"/>
    </source>
</evidence>
<feature type="compositionally biased region" description="Basic and acidic residues" evidence="1">
    <location>
        <begin position="87"/>
        <end position="101"/>
    </location>
</feature>
<protein>
    <submittedName>
        <fullName evidence="2">Uncharacterized protein</fullName>
    </submittedName>
</protein>
<organism evidence="2 3">
    <name type="scientific">Eumeta variegata</name>
    <name type="common">Bagworm moth</name>
    <name type="synonym">Eumeta japonica</name>
    <dbReference type="NCBI Taxonomy" id="151549"/>
    <lineage>
        <taxon>Eukaryota</taxon>
        <taxon>Metazoa</taxon>
        <taxon>Ecdysozoa</taxon>
        <taxon>Arthropoda</taxon>
        <taxon>Hexapoda</taxon>
        <taxon>Insecta</taxon>
        <taxon>Pterygota</taxon>
        <taxon>Neoptera</taxon>
        <taxon>Endopterygota</taxon>
        <taxon>Lepidoptera</taxon>
        <taxon>Glossata</taxon>
        <taxon>Ditrysia</taxon>
        <taxon>Tineoidea</taxon>
        <taxon>Psychidae</taxon>
        <taxon>Oiketicinae</taxon>
        <taxon>Eumeta</taxon>
    </lineage>
</organism>